<dbReference type="InterPro" id="IPR052036">
    <property type="entry name" value="Hydrolase/PRTase-associated"/>
</dbReference>
<evidence type="ECO:0000256" key="1">
    <source>
        <dbReference type="SAM" id="SignalP"/>
    </source>
</evidence>
<feature type="signal peptide" evidence="1">
    <location>
        <begin position="1"/>
        <end position="22"/>
    </location>
</feature>
<dbReference type="InterPro" id="IPR007815">
    <property type="entry name" value="Emycin_Estase"/>
</dbReference>
<dbReference type="Gene3D" id="3.30.1870.10">
    <property type="entry name" value="EreA-like, domain 2"/>
    <property type="match status" value="1"/>
</dbReference>
<dbReference type="GO" id="GO:0046677">
    <property type="term" value="P:response to antibiotic"/>
    <property type="evidence" value="ECO:0007669"/>
    <property type="project" value="InterPro"/>
</dbReference>
<organism evidence="2">
    <name type="scientific">uncultured Sphingopyxis sp</name>
    <dbReference type="NCBI Taxonomy" id="310581"/>
    <lineage>
        <taxon>Bacteria</taxon>
        <taxon>Pseudomonadati</taxon>
        <taxon>Pseudomonadota</taxon>
        <taxon>Alphaproteobacteria</taxon>
        <taxon>Sphingomonadales</taxon>
        <taxon>Sphingomonadaceae</taxon>
        <taxon>Sphingopyxis</taxon>
        <taxon>environmental samples</taxon>
    </lineage>
</organism>
<protein>
    <submittedName>
        <fullName evidence="2">Erythromycin esterase</fullName>
    </submittedName>
</protein>
<dbReference type="Gene3D" id="1.20.1440.30">
    <property type="entry name" value="Biosynthetic Protein domain"/>
    <property type="match status" value="1"/>
</dbReference>
<dbReference type="AlphaFoldDB" id="A0A1Y5PPI5"/>
<reference evidence="2" key="1">
    <citation type="submission" date="2016-03" db="EMBL/GenBank/DDBJ databases">
        <authorList>
            <person name="Ploux O."/>
        </authorList>
    </citation>
    <scope>NUCLEOTIDE SEQUENCE</scope>
    <source>
        <strain evidence="2">UC10</strain>
    </source>
</reference>
<gene>
    <name evidence="2" type="ORF">SPPYR_0809</name>
</gene>
<dbReference type="PANTHER" id="PTHR31299:SF0">
    <property type="entry name" value="ESTERASE, PUTATIVE (AFU_ORTHOLOGUE AFUA_1G05850)-RELATED"/>
    <property type="match status" value="1"/>
</dbReference>
<dbReference type="Gene3D" id="3.40.1660.10">
    <property type="entry name" value="EreA-like (biosynthetic domain)"/>
    <property type="match status" value="1"/>
</dbReference>
<dbReference type="Pfam" id="PF05139">
    <property type="entry name" value="Erythro_esteras"/>
    <property type="match status" value="1"/>
</dbReference>
<name>A0A1Y5PPI5_9SPHN</name>
<accession>A0A1Y5PPI5</accession>
<dbReference type="KEGG" id="sphu:SPPYR_0809"/>
<dbReference type="RefSeq" id="WP_295323947.1">
    <property type="nucleotide sequence ID" value="NZ_LT598653.1"/>
</dbReference>
<dbReference type="CDD" id="cd14728">
    <property type="entry name" value="Ere-like"/>
    <property type="match status" value="1"/>
</dbReference>
<proteinExistence type="predicted"/>
<keyword evidence="1" id="KW-0732">Signal</keyword>
<dbReference type="EMBL" id="LT598653">
    <property type="protein sequence ID" value="SBV31929.1"/>
    <property type="molecule type" value="Genomic_DNA"/>
</dbReference>
<evidence type="ECO:0000313" key="2">
    <source>
        <dbReference type="EMBL" id="SBV31929.1"/>
    </source>
</evidence>
<feature type="chain" id="PRO_5012373449" evidence="1">
    <location>
        <begin position="23"/>
        <end position="441"/>
    </location>
</feature>
<dbReference type="PANTHER" id="PTHR31299">
    <property type="entry name" value="ESTERASE, PUTATIVE (AFU_ORTHOLOGUE AFUA_1G05850)-RELATED"/>
    <property type="match status" value="1"/>
</dbReference>
<sequence>MIVLGWTGAALMALLWAMPAAAAPADDAFIAWARAHAVALPACSSIRSGGDYDMMAKAVGDARVVALGEPAHGARQPLALRNCFFRYLVEERGFTAIALETGFHESRRLRDYVAGGSGDARELARTGFTWGFGRYAENVELLEWIRAYNLDPANARKIAFYGIDMSGGDADGAWARARITLDAGIAYLARAAPARSAHAREEVAPFLESFSAPGYRALTASERARLRRSIVRLLHVFDSDRKLLVAASSRQDFDWARQNVVGARQLADLFDVSGVPDPQGRLLPDDYRADAARDAAMAANALWALGQEGRDGRILLFAHNGHVMNAHGRGGIWAVYARPPAAMGVHLRRALGRDLVIFGSSSSMRDEGTGAPGTLDTALAKAGPENFMLDMRSSSGAPARWLSREQSMSVNYSTENLVQPRRAFDLLLYFGRMTRSNPERP</sequence>
<dbReference type="SUPFAM" id="SSF159501">
    <property type="entry name" value="EreA/ChaN-like"/>
    <property type="match status" value="1"/>
</dbReference>